<dbReference type="Gene3D" id="3.90.1200.10">
    <property type="match status" value="1"/>
</dbReference>
<organism evidence="3 4">
    <name type="scientific">Melanomma pulvis-pyrius CBS 109.77</name>
    <dbReference type="NCBI Taxonomy" id="1314802"/>
    <lineage>
        <taxon>Eukaryota</taxon>
        <taxon>Fungi</taxon>
        <taxon>Dikarya</taxon>
        <taxon>Ascomycota</taxon>
        <taxon>Pezizomycotina</taxon>
        <taxon>Dothideomycetes</taxon>
        <taxon>Pleosporomycetidae</taxon>
        <taxon>Pleosporales</taxon>
        <taxon>Melanommataceae</taxon>
        <taxon>Melanomma</taxon>
    </lineage>
</organism>
<sequence>MNAGFIQATPSKENEEHGSDIDGTSKNTEEEESENRHSNEKHKTNDSENGEVEDDDEWAPIHAIPDSSFIALARRLNSADFVSSVAPWIIEKRIEGSFNHAVILANGSTKVVIKVPIVATEKRWQAPHAQIMRSAAHTMTYIKSKLPHFPVPGVILCDTSFENEINAPFVAETFMSGKAAWDIWYEKDEDGLHDYNTADFPSEEREKWRTTFLQSLAKTMAQLHSLEFDQIGMMQFKDNDPTKPTILPYHGWHEREDAAARVYFDRDVCTTAAEYYAAQLREKCFPKEQPKFKALLIIMESIFQSKPFNISKKHDDDEKETFTFLHEDLALQNILCSDTGEVTGIIDWDRSSTVPRCVGFSNVPILLQEDWSDDYVVCQNYIHSPWTLNKYRKVYADSMIEACGPDSDAKYTKISHIYGVIQNMLFGDHGEFLIRVESLVEKLLVEIPELRRVDIEPFLEVVGAEDGWEEAELVLREGIPRVLDYRNF</sequence>
<reference evidence="3" key="1">
    <citation type="journal article" date="2020" name="Stud. Mycol.">
        <title>101 Dothideomycetes genomes: a test case for predicting lifestyles and emergence of pathogens.</title>
        <authorList>
            <person name="Haridas S."/>
            <person name="Albert R."/>
            <person name="Binder M."/>
            <person name="Bloem J."/>
            <person name="Labutti K."/>
            <person name="Salamov A."/>
            <person name="Andreopoulos B."/>
            <person name="Baker S."/>
            <person name="Barry K."/>
            <person name="Bills G."/>
            <person name="Bluhm B."/>
            <person name="Cannon C."/>
            <person name="Castanera R."/>
            <person name="Culley D."/>
            <person name="Daum C."/>
            <person name="Ezra D."/>
            <person name="Gonzalez J."/>
            <person name="Henrissat B."/>
            <person name="Kuo A."/>
            <person name="Liang C."/>
            <person name="Lipzen A."/>
            <person name="Lutzoni F."/>
            <person name="Magnuson J."/>
            <person name="Mondo S."/>
            <person name="Nolan M."/>
            <person name="Ohm R."/>
            <person name="Pangilinan J."/>
            <person name="Park H.-J."/>
            <person name="Ramirez L."/>
            <person name="Alfaro M."/>
            <person name="Sun H."/>
            <person name="Tritt A."/>
            <person name="Yoshinaga Y."/>
            <person name="Zwiers L.-H."/>
            <person name="Turgeon B."/>
            <person name="Goodwin S."/>
            <person name="Spatafora J."/>
            <person name="Crous P."/>
            <person name="Grigoriev I."/>
        </authorList>
    </citation>
    <scope>NUCLEOTIDE SEQUENCE</scope>
    <source>
        <strain evidence="3">CBS 109.77</strain>
    </source>
</reference>
<accession>A0A6A6XDP6</accession>
<evidence type="ECO:0000259" key="2">
    <source>
        <dbReference type="Pfam" id="PF01636"/>
    </source>
</evidence>
<dbReference type="Proteomes" id="UP000799757">
    <property type="component" value="Unassembled WGS sequence"/>
</dbReference>
<evidence type="ECO:0000313" key="4">
    <source>
        <dbReference type="Proteomes" id="UP000799757"/>
    </source>
</evidence>
<dbReference type="AlphaFoldDB" id="A0A6A6XDP6"/>
<dbReference type="PANTHER" id="PTHR21310:SF51">
    <property type="entry name" value="AMINOGLYCOSIDE PHOSPHOTRANSFERASE DOMAIN-CONTAINING PROTEIN"/>
    <property type="match status" value="1"/>
</dbReference>
<dbReference type="InterPro" id="IPR051678">
    <property type="entry name" value="AGP_Transferase"/>
</dbReference>
<name>A0A6A6XDP6_9PLEO</name>
<dbReference type="Pfam" id="PF01636">
    <property type="entry name" value="APH"/>
    <property type="match status" value="1"/>
</dbReference>
<dbReference type="PANTHER" id="PTHR21310">
    <property type="entry name" value="AMINOGLYCOSIDE PHOSPHOTRANSFERASE-RELATED-RELATED"/>
    <property type="match status" value="1"/>
</dbReference>
<keyword evidence="4" id="KW-1185">Reference proteome</keyword>
<proteinExistence type="predicted"/>
<dbReference type="InterPro" id="IPR011009">
    <property type="entry name" value="Kinase-like_dom_sf"/>
</dbReference>
<feature type="compositionally biased region" description="Basic and acidic residues" evidence="1">
    <location>
        <begin position="34"/>
        <end position="46"/>
    </location>
</feature>
<feature type="compositionally biased region" description="Acidic residues" evidence="1">
    <location>
        <begin position="48"/>
        <end position="58"/>
    </location>
</feature>
<dbReference type="InterPro" id="IPR002575">
    <property type="entry name" value="Aminoglycoside_PTrfase"/>
</dbReference>
<dbReference type="OrthoDB" id="10003767at2759"/>
<feature type="domain" description="Aminoglycoside phosphotransferase" evidence="2">
    <location>
        <begin position="134"/>
        <end position="353"/>
    </location>
</feature>
<gene>
    <name evidence="3" type="ORF">K505DRAFT_242786</name>
</gene>
<dbReference type="EMBL" id="MU001901">
    <property type="protein sequence ID" value="KAF2794153.1"/>
    <property type="molecule type" value="Genomic_DNA"/>
</dbReference>
<evidence type="ECO:0000256" key="1">
    <source>
        <dbReference type="SAM" id="MobiDB-lite"/>
    </source>
</evidence>
<feature type="region of interest" description="Disordered" evidence="1">
    <location>
        <begin position="1"/>
        <end position="59"/>
    </location>
</feature>
<protein>
    <recommendedName>
        <fullName evidence="2">Aminoglycoside phosphotransferase domain-containing protein</fullName>
    </recommendedName>
</protein>
<dbReference type="SUPFAM" id="SSF56112">
    <property type="entry name" value="Protein kinase-like (PK-like)"/>
    <property type="match status" value="1"/>
</dbReference>
<evidence type="ECO:0000313" key="3">
    <source>
        <dbReference type="EMBL" id="KAF2794153.1"/>
    </source>
</evidence>